<feature type="compositionally biased region" description="Low complexity" evidence="11">
    <location>
        <begin position="25"/>
        <end position="37"/>
    </location>
</feature>
<proteinExistence type="inferred from homology"/>
<dbReference type="CDD" id="cd13653">
    <property type="entry name" value="PBP2_phosphate_like_1"/>
    <property type="match status" value="1"/>
</dbReference>
<reference evidence="13" key="1">
    <citation type="journal article" date="2023" name="Int. J. Syst. Evol. Microbiol.">
        <title>&lt;i&gt;Holtiella tumoricola&lt;/i&gt; gen. nov. sp. nov., isolated from a human clinical sample.</title>
        <authorList>
            <person name="Allen-Vercoe E."/>
            <person name="Daigneault M.C."/>
            <person name="Vancuren S.J."/>
            <person name="Cochrane K."/>
            <person name="O'Neal L.L."/>
            <person name="Sankaranarayanan K."/>
            <person name="Lawson P.A."/>
        </authorList>
    </citation>
    <scope>NUCLEOTIDE SEQUENCE</scope>
    <source>
        <strain evidence="13">CC70A</strain>
    </source>
</reference>
<comment type="similarity">
    <text evidence="3 10">Belongs to the PstS family.</text>
</comment>
<dbReference type="GO" id="GO:0005886">
    <property type="term" value="C:plasma membrane"/>
    <property type="evidence" value="ECO:0007669"/>
    <property type="project" value="UniProtKB-SubCell"/>
</dbReference>
<keyword evidence="6 10" id="KW-0592">Phosphate transport</keyword>
<dbReference type="NCBIfam" id="TIGR02136">
    <property type="entry name" value="ptsS_2"/>
    <property type="match status" value="1"/>
</dbReference>
<feature type="region of interest" description="Disordered" evidence="11">
    <location>
        <begin position="25"/>
        <end position="55"/>
    </location>
</feature>
<keyword evidence="10" id="KW-0472">Membrane</keyword>
<accession>A0AA42DNA1</accession>
<comment type="caution">
    <text evidence="13">The sequence shown here is derived from an EMBL/GenBank/DDBJ whole genome shotgun (WGS) entry which is preliminary data.</text>
</comment>
<keyword evidence="10" id="KW-1003">Cell membrane</keyword>
<evidence type="ECO:0000256" key="4">
    <source>
        <dbReference type="ARBA" id="ARBA00011529"/>
    </source>
</evidence>
<evidence type="ECO:0000313" key="14">
    <source>
        <dbReference type="Proteomes" id="UP001169242"/>
    </source>
</evidence>
<comment type="function">
    <text evidence="1">Part of the ABC transporter complex PstSACB involved in phosphate import.</text>
</comment>
<dbReference type="PANTHER" id="PTHR30570:SF1">
    <property type="entry name" value="PHOSPHATE-BINDING PROTEIN PSTS"/>
    <property type="match status" value="1"/>
</dbReference>
<dbReference type="InterPro" id="IPR024370">
    <property type="entry name" value="PBP_domain"/>
</dbReference>
<evidence type="ECO:0000256" key="11">
    <source>
        <dbReference type="SAM" id="MobiDB-lite"/>
    </source>
</evidence>
<dbReference type="RefSeq" id="WP_053986226.1">
    <property type="nucleotide sequence ID" value="NZ_JAQIFT010000045.1"/>
</dbReference>
<evidence type="ECO:0000259" key="12">
    <source>
        <dbReference type="Pfam" id="PF12849"/>
    </source>
</evidence>
<comment type="subcellular location">
    <subcellularLocation>
        <location evidence="2 10">Cell membrane</location>
        <topology evidence="2 10">Lipid-anchor</topology>
    </subcellularLocation>
</comment>
<evidence type="ECO:0000256" key="1">
    <source>
        <dbReference type="ARBA" id="ARBA00002841"/>
    </source>
</evidence>
<keyword evidence="8 10" id="KW-0564">Palmitate</keyword>
<evidence type="ECO:0000256" key="2">
    <source>
        <dbReference type="ARBA" id="ARBA00004193"/>
    </source>
</evidence>
<dbReference type="AlphaFoldDB" id="A0AA42DNA1"/>
<organism evidence="13 14">
    <name type="scientific">Holtiella tumoricola</name>
    <dbReference type="NCBI Taxonomy" id="3018743"/>
    <lineage>
        <taxon>Bacteria</taxon>
        <taxon>Bacillati</taxon>
        <taxon>Bacillota</taxon>
        <taxon>Clostridia</taxon>
        <taxon>Lachnospirales</taxon>
        <taxon>Cellulosilyticaceae</taxon>
        <taxon>Holtiella</taxon>
    </lineage>
</organism>
<dbReference type="Gene3D" id="3.40.190.10">
    <property type="entry name" value="Periplasmic binding protein-like II"/>
    <property type="match status" value="2"/>
</dbReference>
<dbReference type="EMBL" id="JAQIFT010000045">
    <property type="protein sequence ID" value="MDA3732074.1"/>
    <property type="molecule type" value="Genomic_DNA"/>
</dbReference>
<sequence>MKNKFLRILGVATIGMAMLTGCSGGTTSTPAPTGSATENTQASDTQKEDTQKAGGKVVAVGSTTVAVPMESLAEKYKEVQPEVVVEVQGVGSSAGVKAAHDGTADIGMVSRELKAEEENENFEVTTIAYDGIAVVVNPTNGVTDLTKDQIKDIFEGTVTNWSEVGGTDQPIIVVSREDGSGTRGAFEEILKLEKEIDGKKVSSMSQGALIAEGNGTMKATVASKEGAVGFVSLGFIDETVKAISVDGVEPTVESVKDGSFSISRPLLILTSKEAPEVTKEFVDFILGDEGQEIVSEKYISVK</sequence>
<keyword evidence="9 10" id="KW-0449">Lipoprotein</keyword>
<dbReference type="SUPFAM" id="SSF53850">
    <property type="entry name" value="Periplasmic binding protein-like II"/>
    <property type="match status" value="1"/>
</dbReference>
<evidence type="ECO:0000256" key="5">
    <source>
        <dbReference type="ARBA" id="ARBA00022448"/>
    </source>
</evidence>
<comment type="function">
    <text evidence="10">Involved in the system for phosphate transport across the cytoplasmic membrane.</text>
</comment>
<evidence type="ECO:0000256" key="7">
    <source>
        <dbReference type="ARBA" id="ARBA00022729"/>
    </source>
</evidence>
<keyword evidence="5 10" id="KW-0813">Transport</keyword>
<name>A0AA42DNA1_9FIRM</name>
<feature type="domain" description="PBP" evidence="12">
    <location>
        <begin position="50"/>
        <end position="289"/>
    </location>
</feature>
<dbReference type="PANTHER" id="PTHR30570">
    <property type="entry name" value="PERIPLASMIC PHOSPHATE BINDING COMPONENT OF PHOSPHATE ABC TRANSPORTER"/>
    <property type="match status" value="1"/>
</dbReference>
<evidence type="ECO:0000256" key="3">
    <source>
        <dbReference type="ARBA" id="ARBA00008725"/>
    </source>
</evidence>
<dbReference type="PROSITE" id="PS51257">
    <property type="entry name" value="PROKAR_LIPOPROTEIN"/>
    <property type="match status" value="1"/>
</dbReference>
<evidence type="ECO:0000256" key="8">
    <source>
        <dbReference type="ARBA" id="ARBA00023139"/>
    </source>
</evidence>
<dbReference type="InterPro" id="IPR011862">
    <property type="entry name" value="Phos-bd"/>
</dbReference>
<evidence type="ECO:0000313" key="13">
    <source>
        <dbReference type="EMBL" id="MDA3732074.1"/>
    </source>
</evidence>
<evidence type="ECO:0000256" key="10">
    <source>
        <dbReference type="RuleBase" id="RU367119"/>
    </source>
</evidence>
<dbReference type="InterPro" id="IPR050811">
    <property type="entry name" value="Phosphate_ABC_transporter"/>
</dbReference>
<dbReference type="GO" id="GO:0042301">
    <property type="term" value="F:phosphate ion binding"/>
    <property type="evidence" value="ECO:0007669"/>
    <property type="project" value="UniProtKB-UniRule"/>
</dbReference>
<feature type="signal peptide" evidence="10">
    <location>
        <begin position="1"/>
        <end position="23"/>
    </location>
</feature>
<dbReference type="Pfam" id="PF12849">
    <property type="entry name" value="PBP_like_2"/>
    <property type="match status" value="1"/>
</dbReference>
<evidence type="ECO:0000256" key="9">
    <source>
        <dbReference type="ARBA" id="ARBA00023288"/>
    </source>
</evidence>
<protein>
    <recommendedName>
        <fullName evidence="10">Phosphate-binding protein</fullName>
    </recommendedName>
</protein>
<keyword evidence="7 10" id="KW-0732">Signal</keyword>
<dbReference type="Proteomes" id="UP001169242">
    <property type="component" value="Unassembled WGS sequence"/>
</dbReference>
<keyword evidence="14" id="KW-1185">Reference proteome</keyword>
<gene>
    <name evidence="13" type="ORF">PBV87_11330</name>
</gene>
<feature type="chain" id="PRO_5041486234" description="Phosphate-binding protein" evidence="10">
    <location>
        <begin position="24"/>
        <end position="302"/>
    </location>
</feature>
<comment type="subunit">
    <text evidence="4 10">The complex is composed of two ATP-binding proteins (PstB), two transmembrane proteins (PstC and PstA) and a solute-binding protein (PstS).</text>
</comment>
<dbReference type="GO" id="GO:0006817">
    <property type="term" value="P:phosphate ion transport"/>
    <property type="evidence" value="ECO:0007669"/>
    <property type="project" value="UniProtKB-UniRule"/>
</dbReference>
<evidence type="ECO:0000256" key="6">
    <source>
        <dbReference type="ARBA" id="ARBA00022592"/>
    </source>
</evidence>